<feature type="chain" id="PRO_5011738502" description="Cache domain-containing protein" evidence="1">
    <location>
        <begin position="20"/>
        <end position="189"/>
    </location>
</feature>
<dbReference type="RefSeq" id="WP_092063020.1">
    <property type="nucleotide sequence ID" value="NZ_FOJU01000002.1"/>
</dbReference>
<reference evidence="2 3" key="1">
    <citation type="submission" date="2016-10" db="EMBL/GenBank/DDBJ databases">
        <authorList>
            <person name="de Groot N.N."/>
        </authorList>
    </citation>
    <scope>NUCLEOTIDE SEQUENCE [LARGE SCALE GENOMIC DNA]</scope>
    <source>
        <strain evidence="2 3">DSM 29316</strain>
    </source>
</reference>
<dbReference type="STRING" id="871651.SAMN05421688_1687"/>
<evidence type="ECO:0000256" key="1">
    <source>
        <dbReference type="SAM" id="SignalP"/>
    </source>
</evidence>
<dbReference type="OrthoDB" id="195732at2"/>
<dbReference type="AlphaFoldDB" id="A0A1I0WRX5"/>
<evidence type="ECO:0008006" key="4">
    <source>
        <dbReference type="Google" id="ProtNLM"/>
    </source>
</evidence>
<evidence type="ECO:0000313" key="3">
    <source>
        <dbReference type="Proteomes" id="UP000198796"/>
    </source>
</evidence>
<keyword evidence="3" id="KW-1185">Reference proteome</keyword>
<evidence type="ECO:0000313" key="2">
    <source>
        <dbReference type="EMBL" id="SFA91157.1"/>
    </source>
</evidence>
<accession>A0A1I0WRX5</accession>
<keyword evidence="1" id="KW-0732">Signal</keyword>
<sequence>MRAVIVAAIIAATGASVSANEFAPAMQTYLDTEIRGWSDNPLLVEAIKSQNAKTAGYAEATILELDSQWRSEVGSGSSELVNGVLDSEASTYLRDVIERSQGSVTEIFLMDSVGLNVAASGATSDYWQGDEAKHAETYAKGPDAVHFGDVEFDESSQTFQVQISFPVIDPANNEPVGAITVGLNAEALY</sequence>
<protein>
    <recommendedName>
        <fullName evidence="4">Cache domain-containing protein</fullName>
    </recommendedName>
</protein>
<proteinExistence type="predicted"/>
<dbReference type="EMBL" id="FOJU01000002">
    <property type="protein sequence ID" value="SFA91157.1"/>
    <property type="molecule type" value="Genomic_DNA"/>
</dbReference>
<feature type="signal peptide" evidence="1">
    <location>
        <begin position="1"/>
        <end position="19"/>
    </location>
</feature>
<name>A0A1I0WRX5_9RHOB</name>
<gene>
    <name evidence="2" type="ORF">SAMN05421688_1687</name>
</gene>
<dbReference type="Proteomes" id="UP000198796">
    <property type="component" value="Unassembled WGS sequence"/>
</dbReference>
<organism evidence="2 3">
    <name type="scientific">Poseidonocella pacifica</name>
    <dbReference type="NCBI Taxonomy" id="871651"/>
    <lineage>
        <taxon>Bacteria</taxon>
        <taxon>Pseudomonadati</taxon>
        <taxon>Pseudomonadota</taxon>
        <taxon>Alphaproteobacteria</taxon>
        <taxon>Rhodobacterales</taxon>
        <taxon>Roseobacteraceae</taxon>
        <taxon>Poseidonocella</taxon>
    </lineage>
</organism>